<organism evidence="2 3">
    <name type="scientific">Myroides marinus</name>
    <dbReference type="NCBI Taxonomy" id="703342"/>
    <lineage>
        <taxon>Bacteria</taxon>
        <taxon>Pseudomonadati</taxon>
        <taxon>Bacteroidota</taxon>
        <taxon>Flavobacteriia</taxon>
        <taxon>Flavobacteriales</taxon>
        <taxon>Flavobacteriaceae</taxon>
        <taxon>Myroides</taxon>
    </lineage>
</organism>
<evidence type="ECO:0000313" key="2">
    <source>
        <dbReference type="EMBL" id="SEJ22481.1"/>
    </source>
</evidence>
<dbReference type="GeneID" id="82258115"/>
<dbReference type="RefSeq" id="WP_074747249.1">
    <property type="nucleotide sequence ID" value="NZ_FNYS01000017.1"/>
</dbReference>
<dbReference type="EMBL" id="FNYS01000017">
    <property type="protein sequence ID" value="SEJ22481.1"/>
    <property type="molecule type" value="Genomic_DNA"/>
</dbReference>
<sequence>MKKNIITLLAVVLSATAFAQVKNGVGFGAKKVDPSAALQVDATDKGVLIPRIEIKDLATYGLAGNSAPVGGMIVFNKTAVGNADATKAISVGFHYWSTVTAKWELITSQSQLNTVVKEVKEEVKKEIEKITNITGGTAGDNSYLVSFKPDKDGESNTTGVLSYLYPVKDDKGNITSYTKKTISFAELVKNEETNTFIREVKELVKFTDNNVEKEELRVVAYVYFSEAAIRKFKADKPNEAIDKITDDYGTKLDISAVVTNNTKNIFNDKETIKEVTKILENAKDVVRAVSDGNGGVKLVYKAVENGPDIDFPINLIETKTKFGRLAADGDMATIAAGDYKPVETAPTTAKKGEVIYQYYGEDATKPNFINVTSDIIKTINENKEVKETFNKTVNEYLTKGGNVYYGVINDPATGKPFDGPVLFEKIDKGDGTFVDTPIDISKDILKVIEKDSKLIEKIKELTNVKISEGIDLPTGVTIGGKEVYKGFANIKVQDNAGYDSGFKIIKKGGTLGNEYVTIAPNKVVVDKDGNATTVPVDANFGRLLKVSVLAKGGSVVIDSATDVITTPMNEKMFSFSFGLGSMYTPIENGDYEIIFEYVVK</sequence>
<dbReference type="Proteomes" id="UP000183077">
    <property type="component" value="Unassembled WGS sequence"/>
</dbReference>
<feature type="signal peptide" evidence="1">
    <location>
        <begin position="1"/>
        <end position="19"/>
    </location>
</feature>
<evidence type="ECO:0000256" key="1">
    <source>
        <dbReference type="SAM" id="SignalP"/>
    </source>
</evidence>
<protein>
    <submittedName>
        <fullName evidence="2">Uncharacterized protein</fullName>
    </submittedName>
</protein>
<name>A0A1H6X023_9FLAO</name>
<gene>
    <name evidence="2" type="ORF">SAMN04488018_11764</name>
</gene>
<evidence type="ECO:0000313" key="3">
    <source>
        <dbReference type="Proteomes" id="UP000183077"/>
    </source>
</evidence>
<dbReference type="AlphaFoldDB" id="A0A1H6X023"/>
<reference evidence="2 3" key="1">
    <citation type="submission" date="2016-10" db="EMBL/GenBank/DDBJ databases">
        <authorList>
            <person name="de Groot N.N."/>
        </authorList>
    </citation>
    <scope>NUCLEOTIDE SEQUENCE [LARGE SCALE GENOMIC DNA]</scope>
    <source>
        <strain evidence="2 3">DSM 23048</strain>
    </source>
</reference>
<proteinExistence type="predicted"/>
<keyword evidence="1" id="KW-0732">Signal</keyword>
<feature type="chain" id="PRO_5010252949" evidence="1">
    <location>
        <begin position="20"/>
        <end position="600"/>
    </location>
</feature>
<accession>A0A1H6X023</accession>